<dbReference type="EMBL" id="GGEC01005999">
    <property type="protein sequence ID" value="MBW86482.1"/>
    <property type="molecule type" value="Transcribed_RNA"/>
</dbReference>
<name>A0A2P2IZ46_RHIMU</name>
<dbReference type="AlphaFoldDB" id="A0A2P2IZ46"/>
<protein>
    <submittedName>
        <fullName evidence="1">Uncharacterized protein</fullName>
    </submittedName>
</protein>
<proteinExistence type="predicted"/>
<accession>A0A2P2IZ46</accession>
<organism evidence="1">
    <name type="scientific">Rhizophora mucronata</name>
    <name type="common">Asiatic mangrove</name>
    <dbReference type="NCBI Taxonomy" id="61149"/>
    <lineage>
        <taxon>Eukaryota</taxon>
        <taxon>Viridiplantae</taxon>
        <taxon>Streptophyta</taxon>
        <taxon>Embryophyta</taxon>
        <taxon>Tracheophyta</taxon>
        <taxon>Spermatophyta</taxon>
        <taxon>Magnoliopsida</taxon>
        <taxon>eudicotyledons</taxon>
        <taxon>Gunneridae</taxon>
        <taxon>Pentapetalae</taxon>
        <taxon>rosids</taxon>
        <taxon>fabids</taxon>
        <taxon>Malpighiales</taxon>
        <taxon>Rhizophoraceae</taxon>
        <taxon>Rhizophora</taxon>
    </lineage>
</organism>
<reference evidence="1" key="1">
    <citation type="submission" date="2018-02" db="EMBL/GenBank/DDBJ databases">
        <title>Rhizophora mucronata_Transcriptome.</title>
        <authorList>
            <person name="Meera S.P."/>
            <person name="Sreeshan A."/>
            <person name="Augustine A."/>
        </authorList>
    </citation>
    <scope>NUCLEOTIDE SEQUENCE</scope>
    <source>
        <tissue evidence="1">Leaf</tissue>
    </source>
</reference>
<sequence>MSHLRNTFHKESCTSYLKAKDWIFDIVSLKDSLY</sequence>
<evidence type="ECO:0000313" key="1">
    <source>
        <dbReference type="EMBL" id="MBW86482.1"/>
    </source>
</evidence>